<dbReference type="CDD" id="cd00603">
    <property type="entry name" value="IPT_PCSR"/>
    <property type="match status" value="1"/>
</dbReference>
<feature type="domain" description="PKD/Chitinase" evidence="2">
    <location>
        <begin position="318"/>
        <end position="404"/>
    </location>
</feature>
<keyword evidence="1" id="KW-0732">Signal</keyword>
<keyword evidence="5" id="KW-1185">Reference proteome</keyword>
<dbReference type="Proteomes" id="UP000244174">
    <property type="component" value="Unassembled WGS sequence"/>
</dbReference>
<evidence type="ECO:0000259" key="3">
    <source>
        <dbReference type="SMART" id="SM00429"/>
    </source>
</evidence>
<proteinExistence type="predicted"/>
<feature type="domain" description="PKD/Chitinase" evidence="2">
    <location>
        <begin position="126"/>
        <end position="215"/>
    </location>
</feature>
<gene>
    <name evidence="4" type="ORF">C8P64_3097</name>
</gene>
<dbReference type="InterPro" id="IPR022409">
    <property type="entry name" value="PKD/Chitinase_dom"/>
</dbReference>
<dbReference type="InterPro" id="IPR014756">
    <property type="entry name" value="Ig_E-set"/>
</dbReference>
<name>A0A2T6ACR7_9FLAO</name>
<evidence type="ECO:0000313" key="4">
    <source>
        <dbReference type="EMBL" id="PTX41599.1"/>
    </source>
</evidence>
<dbReference type="InterPro" id="IPR002909">
    <property type="entry name" value="IPT_dom"/>
</dbReference>
<feature type="domain" description="IPT/TIG" evidence="3">
    <location>
        <begin position="506"/>
        <end position="588"/>
    </location>
</feature>
<dbReference type="SMART" id="SM00089">
    <property type="entry name" value="PKD"/>
    <property type="match status" value="6"/>
</dbReference>
<feature type="domain" description="PKD/Chitinase" evidence="2">
    <location>
        <begin position="599"/>
        <end position="688"/>
    </location>
</feature>
<protein>
    <submittedName>
        <fullName evidence="4">Putative secreted protein (Por secretion system target)</fullName>
    </submittedName>
</protein>
<dbReference type="Pfam" id="PF17957">
    <property type="entry name" value="Big_7"/>
    <property type="match status" value="7"/>
</dbReference>
<dbReference type="InterPro" id="IPR013783">
    <property type="entry name" value="Ig-like_fold"/>
</dbReference>
<dbReference type="Pfam" id="PF18962">
    <property type="entry name" value="Por_Secre_tail"/>
    <property type="match status" value="1"/>
</dbReference>
<sequence length="983" mass="102730">LTAIATDNDGESTTSGIINITIEAPNQLPAVAITSPLNNEVFTSPANIVITAEASDPNGSVSSVEFFEGTNSLGIDNDGTDGWSVTWNGLTTGSYALTAVATDNDLETTTSEIINITVEAPNQLPAVAITTPLNNEVFTSPADIVITADVTDTDGTVTSVEFFEGTNSLGIDTDGTDGWSVTWNGVTTGSYTLTAVATDNDLETTTSEIINITVEAPNQLPTVAITTPLNNEVFTSPADIAITADATDPDGNVNSVEFFEGTNSLGIDSDGTDGWSVTWNGVTTGSYALTAVATDNDLETTTSESINITVEAPNQLPAVAITSPLNNEVFTSPTDIVITADATDPDGTVTSVEFFEGTNSLGIDTDGTDGWNVTWNGVTTGSYALTAVATDNDLETITSEIINITVEAPNQLPTVAITSPLNSEVFTSPADITITADATDPDGTVTSVEFFEGTNSLGIDTDGTDGWSVTWNGVTTGSYALTAVARDNEAGTGTSNIITINVQQPLPSITNFIPSSGPVGSIVLLNGFNLSGVSEVSFGPSIAEIISVSNTQLEVRVPPQNGKLPKSVKISVTSPAGQFTSTNKFTVTAGSVPVNNSPVVSFITPAENTGFDAPATIDMLVNASDSDGFVTKVEFFNGNSKLGEDVSSPYEFSWTNVPSGSYSLRAIATDDKGSTGNSGPVNIQVSEPGGNQSPVVSITSPSNNASFTALANINITANASDPDGSITQVEFFNGSSSLGIDSTSPYSVSWNNVTAGTYLLTAIATDNLGLVTTSNVVTVNVSPTQNLNAPSSLSAQWMTNSEVYLIWKDNDLTEDGFILERSTKPDFSGRIDFISLPANTNSYTDRNLNSKKGGGILYYRIKAVKGNISSGYSNTVQAAPLSGAIVASSKEMQGSAINEEFIAYPNPTSGDVTVKFTLNNNRDYTLNLLNSMGAYLMLVGEGKAIGGLEYTYELSVNQYPDGLYFIILKTKDSSQSFSLIIKR</sequence>
<feature type="domain" description="PKD/Chitinase" evidence="2">
    <location>
        <begin position="222"/>
        <end position="311"/>
    </location>
</feature>
<accession>A0A2T6ACR7</accession>
<dbReference type="SUPFAM" id="SSF49299">
    <property type="entry name" value="PKD domain"/>
    <property type="match status" value="1"/>
</dbReference>
<evidence type="ECO:0000313" key="5">
    <source>
        <dbReference type="Proteomes" id="UP000244174"/>
    </source>
</evidence>
<feature type="domain" description="PKD/Chitinase" evidence="2">
    <location>
        <begin position="695"/>
        <end position="784"/>
    </location>
</feature>
<organism evidence="4 5">
    <name type="scientific">Christiangramia gaetbulicola</name>
    <dbReference type="NCBI Taxonomy" id="703340"/>
    <lineage>
        <taxon>Bacteria</taxon>
        <taxon>Pseudomonadati</taxon>
        <taxon>Bacteroidota</taxon>
        <taxon>Flavobacteriia</taxon>
        <taxon>Flavobacteriales</taxon>
        <taxon>Flavobacteriaceae</taxon>
        <taxon>Christiangramia</taxon>
    </lineage>
</organism>
<comment type="caution">
    <text evidence="4">The sequence shown here is derived from an EMBL/GenBank/DDBJ whole genome shotgun (WGS) entry which is preliminary data.</text>
</comment>
<evidence type="ECO:0000256" key="1">
    <source>
        <dbReference type="ARBA" id="ARBA00022729"/>
    </source>
</evidence>
<feature type="domain" description="PKD/Chitinase" evidence="2">
    <location>
        <begin position="30"/>
        <end position="119"/>
    </location>
</feature>
<dbReference type="InterPro" id="IPR035986">
    <property type="entry name" value="PKD_dom_sf"/>
</dbReference>
<dbReference type="SMART" id="SM00429">
    <property type="entry name" value="IPT"/>
    <property type="match status" value="1"/>
</dbReference>
<dbReference type="EMBL" id="QBKQ01000004">
    <property type="protein sequence ID" value="PTX41599.1"/>
    <property type="molecule type" value="Genomic_DNA"/>
</dbReference>
<evidence type="ECO:0000259" key="2">
    <source>
        <dbReference type="SMART" id="SM00089"/>
    </source>
</evidence>
<dbReference type="OrthoDB" id="9775889at2"/>
<dbReference type="RefSeq" id="WP_146167230.1">
    <property type="nucleotide sequence ID" value="NZ_QBKQ01000004.1"/>
</dbReference>
<dbReference type="InterPro" id="IPR026444">
    <property type="entry name" value="Secre_tail"/>
</dbReference>
<dbReference type="AlphaFoldDB" id="A0A2T6ACR7"/>
<dbReference type="Gene3D" id="2.60.40.10">
    <property type="entry name" value="Immunoglobulins"/>
    <property type="match status" value="9"/>
</dbReference>
<feature type="non-terminal residue" evidence="4">
    <location>
        <position position="1"/>
    </location>
</feature>
<reference evidence="4 5" key="1">
    <citation type="submission" date="2018-04" db="EMBL/GenBank/DDBJ databases">
        <title>Genomic Encyclopedia of Archaeal and Bacterial Type Strains, Phase II (KMG-II): from individual species to whole genera.</title>
        <authorList>
            <person name="Goeker M."/>
        </authorList>
    </citation>
    <scope>NUCLEOTIDE SEQUENCE [LARGE SCALE GENOMIC DNA]</scope>
    <source>
        <strain evidence="4 5">DSM 23082</strain>
    </source>
</reference>
<dbReference type="NCBIfam" id="TIGR04183">
    <property type="entry name" value="Por_Secre_tail"/>
    <property type="match status" value="1"/>
</dbReference>
<dbReference type="SUPFAM" id="SSF81296">
    <property type="entry name" value="E set domains"/>
    <property type="match status" value="1"/>
</dbReference>